<dbReference type="AlphaFoldDB" id="A0A0V1FFD1"/>
<keyword evidence="2" id="KW-1185">Reference proteome</keyword>
<dbReference type="EMBL" id="JYDT01000108">
    <property type="protein sequence ID" value="KRY84720.1"/>
    <property type="molecule type" value="Genomic_DNA"/>
</dbReference>
<gene>
    <name evidence="1" type="ORF">T4D_10476</name>
</gene>
<accession>A0A0V1FFD1</accession>
<name>A0A0V1FFD1_TRIPS</name>
<comment type="caution">
    <text evidence="1">The sequence shown here is derived from an EMBL/GenBank/DDBJ whole genome shotgun (WGS) entry which is preliminary data.</text>
</comment>
<proteinExistence type="predicted"/>
<evidence type="ECO:0000313" key="2">
    <source>
        <dbReference type="Proteomes" id="UP000054995"/>
    </source>
</evidence>
<organism evidence="1 2">
    <name type="scientific">Trichinella pseudospiralis</name>
    <name type="common">Parasitic roundworm</name>
    <dbReference type="NCBI Taxonomy" id="6337"/>
    <lineage>
        <taxon>Eukaryota</taxon>
        <taxon>Metazoa</taxon>
        <taxon>Ecdysozoa</taxon>
        <taxon>Nematoda</taxon>
        <taxon>Enoplea</taxon>
        <taxon>Dorylaimia</taxon>
        <taxon>Trichinellida</taxon>
        <taxon>Trichinellidae</taxon>
        <taxon>Trichinella</taxon>
    </lineage>
</organism>
<reference evidence="1 2" key="1">
    <citation type="submission" date="2015-01" db="EMBL/GenBank/DDBJ databases">
        <title>Evolution of Trichinella species and genotypes.</title>
        <authorList>
            <person name="Korhonen P.K."/>
            <person name="Edoardo P."/>
            <person name="Giuseppe L.R."/>
            <person name="Gasser R.B."/>
        </authorList>
    </citation>
    <scope>NUCLEOTIDE SEQUENCE [LARGE SCALE GENOMIC DNA]</scope>
    <source>
        <strain evidence="1">ISS470</strain>
    </source>
</reference>
<evidence type="ECO:0000313" key="1">
    <source>
        <dbReference type="EMBL" id="KRY84720.1"/>
    </source>
</evidence>
<protein>
    <submittedName>
        <fullName evidence="1">Uncharacterized protein</fullName>
    </submittedName>
</protein>
<sequence>MTQDEMGRPLPEKNMLFCPLLCMLTFWAARYHYKFQHAAVLALGKEAYWYTNPISDKKCQQRVNNSHCGSLINAPMSARPSKSIFNICRSRPLFCHLTLGDLMRRRSVYKYERRSSGRTESCEPGLEVCSYEL</sequence>
<dbReference type="Proteomes" id="UP000054995">
    <property type="component" value="Unassembled WGS sequence"/>
</dbReference>